<reference evidence="1" key="2">
    <citation type="submission" date="2020-09" db="EMBL/GenBank/DDBJ databases">
        <authorList>
            <person name="Sun Q."/>
            <person name="Ohkuma M."/>
        </authorList>
    </citation>
    <scope>NUCLEOTIDE SEQUENCE</scope>
    <source>
        <strain evidence="1">JCM 3313</strain>
    </source>
</reference>
<dbReference type="Proteomes" id="UP000639606">
    <property type="component" value="Unassembled WGS sequence"/>
</dbReference>
<sequence length="139" mass="14813">MADRTAMLAAAGLEVLGTLDLAGDLAPAEAWRRVVSGTAHPTVEIPDDTADADDRIDAEWRELALRHGVLADDGTFLISPPGPGAFTAPWTAVRLTDHTRLARHLTTNPNEPEFVTASADGTVVLGVTTEEYAVWLVID</sequence>
<proteinExistence type="predicted"/>
<organism evidence="1 2">
    <name type="scientific">Saccharothrix coeruleofusca</name>
    <dbReference type="NCBI Taxonomy" id="33919"/>
    <lineage>
        <taxon>Bacteria</taxon>
        <taxon>Bacillati</taxon>
        <taxon>Actinomycetota</taxon>
        <taxon>Actinomycetes</taxon>
        <taxon>Pseudonocardiales</taxon>
        <taxon>Pseudonocardiaceae</taxon>
        <taxon>Saccharothrix</taxon>
    </lineage>
</organism>
<evidence type="ECO:0000313" key="1">
    <source>
        <dbReference type="EMBL" id="GGP68820.1"/>
    </source>
</evidence>
<dbReference type="RefSeq" id="WP_189225479.1">
    <property type="nucleotide sequence ID" value="NZ_BMRG01000010.1"/>
</dbReference>
<name>A0A918AQ13_9PSEU</name>
<gene>
    <name evidence="1" type="ORF">GCM10010185_47230</name>
</gene>
<accession>A0A918AQ13</accession>
<dbReference type="EMBL" id="BMRG01000010">
    <property type="protein sequence ID" value="GGP68820.1"/>
    <property type="molecule type" value="Genomic_DNA"/>
</dbReference>
<comment type="caution">
    <text evidence="1">The sequence shown here is derived from an EMBL/GenBank/DDBJ whole genome shotgun (WGS) entry which is preliminary data.</text>
</comment>
<reference evidence="1" key="1">
    <citation type="journal article" date="2014" name="Int. J. Syst. Evol. Microbiol.">
        <title>Complete genome sequence of Corynebacterium casei LMG S-19264T (=DSM 44701T), isolated from a smear-ripened cheese.</title>
        <authorList>
            <consortium name="US DOE Joint Genome Institute (JGI-PGF)"/>
            <person name="Walter F."/>
            <person name="Albersmeier A."/>
            <person name="Kalinowski J."/>
            <person name="Ruckert C."/>
        </authorList>
    </citation>
    <scope>NUCLEOTIDE SEQUENCE</scope>
    <source>
        <strain evidence="1">JCM 3313</strain>
    </source>
</reference>
<keyword evidence="2" id="KW-1185">Reference proteome</keyword>
<protein>
    <submittedName>
        <fullName evidence="1">Uncharacterized protein</fullName>
    </submittedName>
</protein>
<evidence type="ECO:0000313" key="2">
    <source>
        <dbReference type="Proteomes" id="UP000639606"/>
    </source>
</evidence>
<dbReference type="AlphaFoldDB" id="A0A918AQ13"/>